<feature type="region of interest" description="Disordered" evidence="1">
    <location>
        <begin position="261"/>
        <end position="310"/>
    </location>
</feature>
<dbReference type="EMBL" id="JACEFO010001947">
    <property type="protein sequence ID" value="KAF8692175.1"/>
    <property type="molecule type" value="Genomic_DNA"/>
</dbReference>
<dbReference type="GO" id="GO:0003676">
    <property type="term" value="F:nucleic acid binding"/>
    <property type="evidence" value="ECO:0007669"/>
    <property type="project" value="InterPro"/>
</dbReference>
<feature type="compositionally biased region" description="Pro residues" evidence="1">
    <location>
        <begin position="390"/>
        <end position="399"/>
    </location>
</feature>
<feature type="region of interest" description="Disordered" evidence="1">
    <location>
        <begin position="2010"/>
        <end position="2029"/>
    </location>
</feature>
<comment type="caution">
    <text evidence="3">The sequence shown here is derived from an EMBL/GenBank/DDBJ whole genome shotgun (WGS) entry which is preliminary data.</text>
</comment>
<feature type="domain" description="RNase H type-1" evidence="2">
    <location>
        <begin position="1388"/>
        <end position="1441"/>
    </location>
</feature>
<evidence type="ECO:0000256" key="1">
    <source>
        <dbReference type="SAM" id="MobiDB-lite"/>
    </source>
</evidence>
<feature type="compositionally biased region" description="Pro residues" evidence="1">
    <location>
        <begin position="1944"/>
        <end position="1964"/>
    </location>
</feature>
<feature type="region of interest" description="Disordered" evidence="1">
    <location>
        <begin position="421"/>
        <end position="468"/>
    </location>
</feature>
<dbReference type="Proteomes" id="UP000636709">
    <property type="component" value="Unassembled WGS sequence"/>
</dbReference>
<feature type="compositionally biased region" description="Basic residues" evidence="1">
    <location>
        <begin position="534"/>
        <end position="543"/>
    </location>
</feature>
<dbReference type="GO" id="GO:0004523">
    <property type="term" value="F:RNA-DNA hybrid ribonuclease activity"/>
    <property type="evidence" value="ECO:0007669"/>
    <property type="project" value="InterPro"/>
</dbReference>
<dbReference type="OrthoDB" id="684496at2759"/>
<name>A0A835B8L8_9POAL</name>
<feature type="region of interest" description="Disordered" evidence="1">
    <location>
        <begin position="1928"/>
        <end position="1971"/>
    </location>
</feature>
<feature type="region of interest" description="Disordered" evidence="1">
    <location>
        <begin position="205"/>
        <end position="236"/>
    </location>
</feature>
<feature type="compositionally biased region" description="Basic and acidic residues" evidence="1">
    <location>
        <begin position="1617"/>
        <end position="1626"/>
    </location>
</feature>
<dbReference type="PANTHER" id="PTHR48125:SF10">
    <property type="entry name" value="OS12G0136300 PROTEIN"/>
    <property type="match status" value="1"/>
</dbReference>
<keyword evidence="4" id="KW-1185">Reference proteome</keyword>
<proteinExistence type="predicted"/>
<protein>
    <recommendedName>
        <fullName evidence="2">RNase H type-1 domain-containing protein</fullName>
    </recommendedName>
</protein>
<accession>A0A835B8L8</accession>
<evidence type="ECO:0000313" key="4">
    <source>
        <dbReference type="Proteomes" id="UP000636709"/>
    </source>
</evidence>
<feature type="compositionally biased region" description="Basic and acidic residues" evidence="1">
    <location>
        <begin position="212"/>
        <end position="234"/>
    </location>
</feature>
<feature type="region of interest" description="Disordered" evidence="1">
    <location>
        <begin position="1884"/>
        <end position="1909"/>
    </location>
</feature>
<dbReference type="Pfam" id="PF13456">
    <property type="entry name" value="RVT_3"/>
    <property type="match status" value="1"/>
</dbReference>
<reference evidence="3" key="1">
    <citation type="submission" date="2020-07" db="EMBL/GenBank/DDBJ databases">
        <title>Genome sequence and genetic diversity analysis of an under-domesticated orphan crop, white fonio (Digitaria exilis).</title>
        <authorList>
            <person name="Bennetzen J.L."/>
            <person name="Chen S."/>
            <person name="Ma X."/>
            <person name="Wang X."/>
            <person name="Yssel A.E.J."/>
            <person name="Chaluvadi S.R."/>
            <person name="Johnson M."/>
            <person name="Gangashetty P."/>
            <person name="Hamidou F."/>
            <person name="Sanogo M.D."/>
            <person name="Zwaenepoel A."/>
            <person name="Wallace J."/>
            <person name="Van De Peer Y."/>
            <person name="Van Deynze A."/>
        </authorList>
    </citation>
    <scope>NUCLEOTIDE SEQUENCE</scope>
    <source>
        <tissue evidence="3">Leaves</tissue>
    </source>
</reference>
<evidence type="ECO:0000313" key="3">
    <source>
        <dbReference type="EMBL" id="KAF8692175.1"/>
    </source>
</evidence>
<feature type="compositionally biased region" description="Low complexity" evidence="1">
    <location>
        <begin position="375"/>
        <end position="384"/>
    </location>
</feature>
<feature type="compositionally biased region" description="Basic residues" evidence="1">
    <location>
        <begin position="977"/>
        <end position="986"/>
    </location>
</feature>
<feature type="region of interest" description="Disordered" evidence="1">
    <location>
        <begin position="1560"/>
        <end position="1626"/>
    </location>
</feature>
<dbReference type="PANTHER" id="PTHR48125">
    <property type="entry name" value="LP07818P1"/>
    <property type="match status" value="1"/>
</dbReference>
<evidence type="ECO:0000259" key="2">
    <source>
        <dbReference type="Pfam" id="PF13456"/>
    </source>
</evidence>
<sequence>MALGPNPPYHEYKTKTSRVRHPISYQSVPLTSSAAPPLGRKGHPSGDSIHRLSYCVLLRQRASTLRATHIFAPHSRSYAVVHPTCFILRSYDSQRGKPIGSGSADGDKARRHAYAWAPQLTPMPQATPPPKPLLHHHASCSTPPRGAAPLFHECVTALLLRTPAPTPPHPEHVCIAALLLRVLAPTGSGHWLPRKGKREAAAGGYRWGFSGKCDRRGSSRAAGEAETRSQKADNRQPNTLVVRTGHWRPGPAPTRRQVVAHVSPDRPRMAGTGRRAGPPVLSPPPVSLSTPLSHSLTHKSAAPAPLLSHRRYQRRSMMPHRGGVGDGGGPPMRAIDYYRRALFPAPYVVAPPAAAAAVGDSADPSSDVEDPPLDLPAAANPAPRRGGRGAPPPPPPLMALGMPPPYMHALAGLDVAGGQFEAHQRHAHRRGGLPPPLLVVNEGPSRRQANDGDDEATSKEGAAGLPEPEEVYDALKEIPDLARVDLLRAYSALLRDERQFRSLMALRRDMRKDWLLMEIKNTQHRQARRDTSRRSRRASHASRHAAQLAAHVSTPEPHVATASPASAPPAQLRRQQQQQRAMAEPNRAQILRLPSGGAVSPLLRAAGAEPHPPLGGLPAVAPPPAAASGARPLARALRRSGQRCPLLDYDAARRGRRQRIAAAASERAAAAAERAAAVALEVVERRRRREADAEAAVRAARSAAAVSNGGGKQGARAAAALPGDVYEALKAIPYLGRDDLLRGYSALVRDDRRFRALMALPMEMRKDWLLMEIGGNQAITIQPARPIFMSHTPTLYSDAGNRSGQAPEGKEPMRLQVQYEKSPRFCSYCGCMGHDLECGSGEHAQEDLHYGAWMVADMDTWKAGTPRVRPAQSEEPTKARVCLLLVNVVAAQLGVAEAVAEKARDADSSNSRKRGSLEAGLQNAGIDDLKDTASSPMKPPTAKPEEIAATLRGTDSNRDSGGRCPPPLPPSYVSPRDRKRQKKQGSRKGEADDPTLAASVVEDRCFSFCGLELSISSCNSKPPDVGLFRSWPYCVTLEKRGGWDSHDIACAPANTGCSRRRKNKITKLKKANGQFTEDEREMADLTVAVYKDLYQTEGTENMARVLDTVPVEVTDAMNDQLLAEFSMEEVKVALFQMFPTKAPGPDGYPAHFFQRHWDLCGDEVTSVVLRVLRGEIKELLNVHNEALSEKYLGMPTDVGSSVNGAFKYLKDRDPASLSARVLKAVYYPHGDFLDAGEGSRPSRAGRSDTGAEEKEWVQLWSVKVPSKIRVFLWWLARQSLPTGDCNMARAVWALENEEITEFLGQKQETDARAWLVAIMAALPHEALTRVVRKAIHEEQFQSPLSTHCFVERFVVELGQIKEPVQKKRAVQVQVPKWIPPPEGLAKVNVDATLSKNSNLVVAAAVARDRAGNFMGASALVLEGNFEAEIVEAMACREGLALWPAIARMSYEASMEEDRKSRQDKAASVGLILFMKGVTNPLLPISPPPPIGGGEPSTMGQRIDINVFRYDPLSPLSPAAGRSAAAAAAGTRQVEIDWLEIFGSSSTSAYRDVCFVSPPSTPCAAAEGSHSPPPAKRARSGYPARAPLGDSDAGRRPQLRSEAPRGGLGRRPHRRLEARRGGDRAQVEERAIRPVTRVAAKVCTEPSALVDRCLSPRGAPPAAKNDKEAAPPEEIFKALRGIPGLAHDNLLRAYSMLIRDDRLFRSLMALPKNMRKDWLLMEIGNQHLKTPNLQQRTQKKITVFFIAGRYPSSIQPPPMSLLLGLTSPCQRMSNQRIFAEDLLLAAEVEDHHQNCLTRRREFAGAVLPALIFAYDTCLRIDRVIPAAADDALGLMGRPARASCSRTSSRSRRQAHAAANCSSIRNLRMELPASSFPSSAWSSLPLLSPPPRNRQLPITRLPKPPPRGRGQIFSFQRKLSPFSAQEVISGGNLPHFSPSGQAKPLRPLPRSPINSPPPRSLPPPPIAARSAAAAAGSMQRINIDWREVFGSASSPGRGDDVCFESPSVPRAPWAGARASSGGGNGRGTLRPRRTAEALRYEDDRLSPRGWGDAGARRPVTRAAAKVPAPARLPDYQPIMLCGGFAADRGPDARSVAKSVYDFSKISALTARGVDWAMG</sequence>
<organism evidence="3 4">
    <name type="scientific">Digitaria exilis</name>
    <dbReference type="NCBI Taxonomy" id="1010633"/>
    <lineage>
        <taxon>Eukaryota</taxon>
        <taxon>Viridiplantae</taxon>
        <taxon>Streptophyta</taxon>
        <taxon>Embryophyta</taxon>
        <taxon>Tracheophyta</taxon>
        <taxon>Spermatophyta</taxon>
        <taxon>Magnoliopsida</taxon>
        <taxon>Liliopsida</taxon>
        <taxon>Poales</taxon>
        <taxon>Poaceae</taxon>
        <taxon>PACMAD clade</taxon>
        <taxon>Panicoideae</taxon>
        <taxon>Panicodae</taxon>
        <taxon>Paniceae</taxon>
        <taxon>Anthephorinae</taxon>
        <taxon>Digitaria</taxon>
    </lineage>
</organism>
<feature type="region of interest" description="Disordered" evidence="1">
    <location>
        <begin position="357"/>
        <end position="399"/>
    </location>
</feature>
<feature type="region of interest" description="Disordered" evidence="1">
    <location>
        <begin position="900"/>
        <end position="995"/>
    </location>
</feature>
<feature type="compositionally biased region" description="Basic residues" evidence="1">
    <location>
        <begin position="1607"/>
        <end position="1616"/>
    </location>
</feature>
<dbReference type="InterPro" id="IPR002156">
    <property type="entry name" value="RNaseH_domain"/>
</dbReference>
<feature type="compositionally biased region" description="Low complexity" evidence="1">
    <location>
        <begin position="560"/>
        <end position="581"/>
    </location>
</feature>
<gene>
    <name evidence="3" type="ORF">HU200_039777</name>
</gene>
<feature type="region of interest" description="Disordered" evidence="1">
    <location>
        <begin position="523"/>
        <end position="585"/>
    </location>
</feature>